<dbReference type="EMBL" id="JAUSUZ010000001">
    <property type="protein sequence ID" value="MDQ0364535.1"/>
    <property type="molecule type" value="Genomic_DNA"/>
</dbReference>
<evidence type="ECO:0000259" key="5">
    <source>
        <dbReference type="Pfam" id="PF06722"/>
    </source>
</evidence>
<keyword evidence="8" id="KW-1185">Reference proteome</keyword>
<dbReference type="PANTHER" id="PTHR48050">
    <property type="entry name" value="STEROL 3-BETA-GLUCOSYLTRANSFERASE"/>
    <property type="match status" value="1"/>
</dbReference>
<dbReference type="Pfam" id="PF21036">
    <property type="entry name" value="EryCIII-like_N"/>
    <property type="match status" value="1"/>
</dbReference>
<protein>
    <submittedName>
        <fullName evidence="7">UDP:flavonoid glycosyltransferase YjiC (YdhE family)</fullName>
    </submittedName>
</protein>
<feature type="domain" description="Erythromycin biosynthesis protein CIII-like C-terminal" evidence="5">
    <location>
        <begin position="296"/>
        <end position="409"/>
    </location>
</feature>
<evidence type="ECO:0000313" key="7">
    <source>
        <dbReference type="EMBL" id="MDQ0364535.1"/>
    </source>
</evidence>
<dbReference type="InterPro" id="IPR050426">
    <property type="entry name" value="Glycosyltransferase_28"/>
</dbReference>
<comment type="caution">
    <text evidence="7">The sequence shown here is derived from an EMBL/GenBank/DDBJ whole genome shotgun (WGS) entry which is preliminary data.</text>
</comment>
<dbReference type="InterPro" id="IPR002213">
    <property type="entry name" value="UDP_glucos_trans"/>
</dbReference>
<reference evidence="7 8" key="1">
    <citation type="submission" date="2023-07" db="EMBL/GenBank/DDBJ databases">
        <title>Sequencing the genomes of 1000 actinobacteria strains.</title>
        <authorList>
            <person name="Klenk H.-P."/>
        </authorList>
    </citation>
    <scope>NUCLEOTIDE SEQUENCE [LARGE SCALE GENOMIC DNA]</scope>
    <source>
        <strain evidence="7 8">DSM 44709</strain>
    </source>
</reference>
<sequence length="412" mass="40760">MRVLFSCVPAIGHAYPLLPLARAFARRGDHVAFLTSAGMAGVLDGFPLLPAGPMPDALFAEAAARTGQDAAAEPTPQSVSAFFGEVRLDASADDAIEAARDWSPDLIVAELTDTVGPLVAAVLGTPLATLSFGPGIPAEFRGAIAANIAPYFTARGVEAPATLPAGRWVLDLCPDILGPVGIPDGMTRLPLRPEAHRGADGAVTPAFPPAGGGRPRVLVTFGSHFGDPEIVRDLLSTLRDGVDADFVGTALPGADPALTDSAVADPAPAGPGGEPAPAVSGGDVAGAGNGGGPAAGGVRLVPFQPMANLLAGDIAAVVTHGGAGTVLGALSLGLPLVIVPQGADQFVQAAAVSAAGCGVATAPGRPDPEQLRAAVRTVLTDPSIAAAAADVRKQIDAMPAPGEVAATLAAAL</sequence>
<organism evidence="7 8">
    <name type="scientific">Catenuloplanes indicus</name>
    <dbReference type="NCBI Taxonomy" id="137267"/>
    <lineage>
        <taxon>Bacteria</taxon>
        <taxon>Bacillati</taxon>
        <taxon>Actinomycetota</taxon>
        <taxon>Actinomycetes</taxon>
        <taxon>Micromonosporales</taxon>
        <taxon>Micromonosporaceae</taxon>
        <taxon>Catenuloplanes</taxon>
    </lineage>
</organism>
<gene>
    <name evidence="7" type="ORF">J2S42_001204</name>
</gene>
<evidence type="ECO:0000256" key="4">
    <source>
        <dbReference type="SAM" id="MobiDB-lite"/>
    </source>
</evidence>
<dbReference type="Proteomes" id="UP001240236">
    <property type="component" value="Unassembled WGS sequence"/>
</dbReference>
<dbReference type="CDD" id="cd03784">
    <property type="entry name" value="GT1_Gtf-like"/>
    <property type="match status" value="1"/>
</dbReference>
<comment type="similarity">
    <text evidence="1">Belongs to the glycosyltransferase 28 family.</text>
</comment>
<name>A0AAE3VVQ4_9ACTN</name>
<evidence type="ECO:0000256" key="2">
    <source>
        <dbReference type="ARBA" id="ARBA00022676"/>
    </source>
</evidence>
<evidence type="ECO:0000256" key="3">
    <source>
        <dbReference type="ARBA" id="ARBA00022679"/>
    </source>
</evidence>
<dbReference type="AlphaFoldDB" id="A0AAE3VVQ4"/>
<dbReference type="Gene3D" id="3.40.50.2000">
    <property type="entry name" value="Glycogen Phosphorylase B"/>
    <property type="match status" value="2"/>
</dbReference>
<dbReference type="SUPFAM" id="SSF53756">
    <property type="entry name" value="UDP-Glycosyltransferase/glycogen phosphorylase"/>
    <property type="match status" value="1"/>
</dbReference>
<dbReference type="PANTHER" id="PTHR48050:SF13">
    <property type="entry name" value="STEROL 3-BETA-GLUCOSYLTRANSFERASE UGT80A2"/>
    <property type="match status" value="1"/>
</dbReference>
<dbReference type="InterPro" id="IPR048284">
    <property type="entry name" value="EryCIII-like_N"/>
</dbReference>
<dbReference type="GO" id="GO:0017000">
    <property type="term" value="P:antibiotic biosynthetic process"/>
    <property type="evidence" value="ECO:0007669"/>
    <property type="project" value="UniProtKB-ARBA"/>
</dbReference>
<dbReference type="InterPro" id="IPR010610">
    <property type="entry name" value="EryCIII-like_C"/>
</dbReference>
<accession>A0AAE3VVQ4</accession>
<keyword evidence="2" id="KW-0328">Glycosyltransferase</keyword>
<keyword evidence="3" id="KW-0808">Transferase</keyword>
<dbReference type="RefSeq" id="WP_307236023.1">
    <property type="nucleotide sequence ID" value="NZ_JAUSUZ010000001.1"/>
</dbReference>
<feature type="domain" description="Erythromycin biosynthesis protein CIII-like N-terminal" evidence="6">
    <location>
        <begin position="92"/>
        <end position="222"/>
    </location>
</feature>
<feature type="region of interest" description="Disordered" evidence="4">
    <location>
        <begin position="257"/>
        <end position="287"/>
    </location>
</feature>
<dbReference type="GO" id="GO:0016758">
    <property type="term" value="F:hexosyltransferase activity"/>
    <property type="evidence" value="ECO:0007669"/>
    <property type="project" value="UniProtKB-ARBA"/>
</dbReference>
<evidence type="ECO:0000313" key="8">
    <source>
        <dbReference type="Proteomes" id="UP001240236"/>
    </source>
</evidence>
<dbReference type="Pfam" id="PF06722">
    <property type="entry name" value="EryCIII-like_C"/>
    <property type="match status" value="1"/>
</dbReference>
<evidence type="ECO:0000259" key="6">
    <source>
        <dbReference type="Pfam" id="PF21036"/>
    </source>
</evidence>
<proteinExistence type="inferred from homology"/>
<evidence type="ECO:0000256" key="1">
    <source>
        <dbReference type="ARBA" id="ARBA00006962"/>
    </source>
</evidence>
<dbReference type="GO" id="GO:0008194">
    <property type="term" value="F:UDP-glycosyltransferase activity"/>
    <property type="evidence" value="ECO:0007669"/>
    <property type="project" value="InterPro"/>
</dbReference>